<dbReference type="InterPro" id="IPR025457">
    <property type="entry name" value="DUF4277"/>
</dbReference>
<dbReference type="RefSeq" id="WP_066229486.1">
    <property type="nucleotide sequence ID" value="NZ_JBHLVN010000111.1"/>
</dbReference>
<protein>
    <submittedName>
        <fullName evidence="2">IS1634 family transposase</fullName>
    </submittedName>
</protein>
<dbReference type="PANTHER" id="PTHR34614">
    <property type="match status" value="1"/>
</dbReference>
<keyword evidence="3" id="KW-1185">Reference proteome</keyword>
<evidence type="ECO:0000259" key="1">
    <source>
        <dbReference type="Pfam" id="PF14104"/>
    </source>
</evidence>
<evidence type="ECO:0000313" key="3">
    <source>
        <dbReference type="Proteomes" id="UP001589785"/>
    </source>
</evidence>
<name>A0ABV6GW03_9BACL</name>
<comment type="caution">
    <text evidence="2">The sequence shown here is derived from an EMBL/GenBank/DDBJ whole genome shotgun (WGS) entry which is preliminary data.</text>
</comment>
<proteinExistence type="predicted"/>
<feature type="domain" description="DUF4277" evidence="1">
    <location>
        <begin position="12"/>
        <end position="109"/>
    </location>
</feature>
<dbReference type="EMBL" id="JBHLVN010000111">
    <property type="protein sequence ID" value="MFC0298671.1"/>
    <property type="molecule type" value="Genomic_DNA"/>
</dbReference>
<dbReference type="InterPro" id="IPR047654">
    <property type="entry name" value="IS1634_transpos"/>
</dbReference>
<dbReference type="Pfam" id="PF14104">
    <property type="entry name" value="DUF4277"/>
    <property type="match status" value="1"/>
</dbReference>
<dbReference type="Proteomes" id="UP001589785">
    <property type="component" value="Unassembled WGS sequence"/>
</dbReference>
<gene>
    <name evidence="2" type="ORF">ACFFHQ_14960</name>
</gene>
<reference evidence="2 3" key="1">
    <citation type="submission" date="2024-09" db="EMBL/GenBank/DDBJ databases">
        <authorList>
            <person name="Sun Q."/>
            <person name="Mori K."/>
        </authorList>
    </citation>
    <scope>NUCLEOTIDE SEQUENCE [LARGE SCALE GENOMIC DNA]</scope>
    <source>
        <strain evidence="2 3">CCM 7224</strain>
    </source>
</reference>
<accession>A0ABV6GW03</accession>
<sequence>MDVQVKAVYRNSYLNIISALVKELGLPPLIDHLVPAHPQCQTRASDAVQAILYNMFDGRQALVHLERWAQEIDLEKLIRSGLHPSQLNDDALARHLDRLYEADIHKVISTCLIQIYRKEGLSLRAFHADTTDKTVYGAYESASLEVLQITHGYNRHHRCQKQIGFGLVGNEDGIPFYGDGHDGNRSDKAWNPEVLSRIHEQFKQAKIDDEWIYVADSAAMTKDTLAQTKAANAFLVTRGPSSLRIVKRALAEAEAANITWSEPFALAERNGATHRVWETASTYEGHPVRLIVVESSALDQRKRKTLEKERVKEAELLREEQERWERHPFSCREDAEQALTSLKASLRPRFHRVKAAVEEIVRPKKRRGRPKKGAELDMETVYALRLNVEFDQDAWEQAKRKASRFVLVTTVPKEWKGQPMDAQEILKLYKGQISVEMNFAFLKDPFFTDEIYVKKPERVAVLGDLFLLALAIYRVFQRRVRPFITPEHPLKGAGGRKLTRPTGQAIFQLFQYVNVILLELPDGRIQRALDRPLNPDQRRILQGLGMDESIYV</sequence>
<dbReference type="PANTHER" id="PTHR34614:SF2">
    <property type="entry name" value="TRANSPOSASE IS4-LIKE DOMAIN-CONTAINING PROTEIN"/>
    <property type="match status" value="1"/>
</dbReference>
<dbReference type="NCBIfam" id="NF033559">
    <property type="entry name" value="transpos_IS1634"/>
    <property type="match status" value="1"/>
</dbReference>
<evidence type="ECO:0000313" key="2">
    <source>
        <dbReference type="EMBL" id="MFC0298671.1"/>
    </source>
</evidence>
<organism evidence="2 3">
    <name type="scientific">Geobacillus jurassicus</name>
    <dbReference type="NCBI Taxonomy" id="235932"/>
    <lineage>
        <taxon>Bacteria</taxon>
        <taxon>Bacillati</taxon>
        <taxon>Bacillota</taxon>
        <taxon>Bacilli</taxon>
        <taxon>Bacillales</taxon>
        <taxon>Anoxybacillaceae</taxon>
        <taxon>Geobacillus</taxon>
    </lineage>
</organism>